<organism evidence="1 2">
    <name type="scientific">Clostridium aromativorans</name>
    <dbReference type="NCBI Taxonomy" id="2836848"/>
    <lineage>
        <taxon>Bacteria</taxon>
        <taxon>Bacillati</taxon>
        <taxon>Bacillota</taxon>
        <taxon>Clostridia</taxon>
        <taxon>Eubacteriales</taxon>
        <taxon>Clostridiaceae</taxon>
        <taxon>Clostridium</taxon>
    </lineage>
</organism>
<evidence type="ECO:0000313" key="1">
    <source>
        <dbReference type="EMBL" id="MCC9294462.1"/>
    </source>
</evidence>
<comment type="caution">
    <text evidence="1">The sequence shown here is derived from an EMBL/GenBank/DDBJ whole genome shotgun (WGS) entry which is preliminary data.</text>
</comment>
<protein>
    <submittedName>
        <fullName evidence="1">Uncharacterized protein</fullName>
    </submittedName>
</protein>
<dbReference type="RefSeq" id="WP_229981227.1">
    <property type="nucleotide sequence ID" value="NZ_JAJJPB010000005.1"/>
</dbReference>
<gene>
    <name evidence="1" type="ORF">LN736_06270</name>
</gene>
<name>A0ABS8N3U8_9CLOT</name>
<sequence>MNEELNIKKTKGDIMARNKKQAERLKELTEGYGEEIKELSLKEKRYKKLKEAYSRGEKLKPASLLELGLYMAELKKAKESAGQEEQE</sequence>
<dbReference type="EMBL" id="JAJJPB010000005">
    <property type="protein sequence ID" value="MCC9294462.1"/>
    <property type="molecule type" value="Genomic_DNA"/>
</dbReference>
<accession>A0ABS8N3U8</accession>
<keyword evidence="2" id="KW-1185">Reference proteome</keyword>
<evidence type="ECO:0000313" key="2">
    <source>
        <dbReference type="Proteomes" id="UP001165422"/>
    </source>
</evidence>
<dbReference type="Proteomes" id="UP001165422">
    <property type="component" value="Unassembled WGS sequence"/>
</dbReference>
<reference evidence="1" key="1">
    <citation type="submission" date="2021-11" db="EMBL/GenBank/DDBJ databases">
        <authorList>
            <person name="Qingchun L."/>
            <person name="Dong Z."/>
            <person name="Zongwei Q."/>
            <person name="Jia Z."/>
            <person name="Duotao L."/>
        </authorList>
    </citation>
    <scope>NUCLEOTIDE SEQUENCE</scope>
    <source>
        <strain evidence="1">WLY-B-L2</strain>
    </source>
</reference>
<proteinExistence type="predicted"/>